<reference evidence="3" key="1">
    <citation type="journal article" date="2017" name="Front. Plant Sci.">
        <title>Climate Clever Clovers: New Paradigm to Reduce the Environmental Footprint of Ruminants by Breeding Low Methanogenic Forages Utilizing Haplotype Variation.</title>
        <authorList>
            <person name="Kaur P."/>
            <person name="Appels R."/>
            <person name="Bayer P.E."/>
            <person name="Keeble-Gagnere G."/>
            <person name="Wang J."/>
            <person name="Hirakawa H."/>
            <person name="Shirasawa K."/>
            <person name="Vercoe P."/>
            <person name="Stefanova K."/>
            <person name="Durmic Z."/>
            <person name="Nichols P."/>
            <person name="Revell C."/>
            <person name="Isobe S.N."/>
            <person name="Edwards D."/>
            <person name="Erskine W."/>
        </authorList>
    </citation>
    <scope>NUCLEOTIDE SEQUENCE [LARGE SCALE GENOMIC DNA]</scope>
    <source>
        <strain evidence="3">cv. Daliak</strain>
    </source>
</reference>
<dbReference type="AlphaFoldDB" id="A0A2Z6PKL5"/>
<protein>
    <submittedName>
        <fullName evidence="2">Uncharacterized protein</fullName>
    </submittedName>
</protein>
<feature type="compositionally biased region" description="Basic and acidic residues" evidence="1">
    <location>
        <begin position="79"/>
        <end position="88"/>
    </location>
</feature>
<accession>A0A2Z6PKL5</accession>
<gene>
    <name evidence="2" type="ORF">TSUD_287590</name>
</gene>
<evidence type="ECO:0000313" key="2">
    <source>
        <dbReference type="EMBL" id="GAU51325.1"/>
    </source>
</evidence>
<sequence length="88" mass="10323">MDGRSEFKWVEKGADKYARRINGRGEFKWVEKGADKYARRINGRGEFKWVERRMVPTKAHSGKRRMDGLNFSGMRKVKDKGGKTENTR</sequence>
<evidence type="ECO:0000313" key="3">
    <source>
        <dbReference type="Proteomes" id="UP000242715"/>
    </source>
</evidence>
<name>A0A2Z6PKL5_TRISU</name>
<feature type="region of interest" description="Disordered" evidence="1">
    <location>
        <begin position="58"/>
        <end position="88"/>
    </location>
</feature>
<proteinExistence type="predicted"/>
<organism evidence="2 3">
    <name type="scientific">Trifolium subterraneum</name>
    <name type="common">Subterranean clover</name>
    <dbReference type="NCBI Taxonomy" id="3900"/>
    <lineage>
        <taxon>Eukaryota</taxon>
        <taxon>Viridiplantae</taxon>
        <taxon>Streptophyta</taxon>
        <taxon>Embryophyta</taxon>
        <taxon>Tracheophyta</taxon>
        <taxon>Spermatophyta</taxon>
        <taxon>Magnoliopsida</taxon>
        <taxon>eudicotyledons</taxon>
        <taxon>Gunneridae</taxon>
        <taxon>Pentapetalae</taxon>
        <taxon>rosids</taxon>
        <taxon>fabids</taxon>
        <taxon>Fabales</taxon>
        <taxon>Fabaceae</taxon>
        <taxon>Papilionoideae</taxon>
        <taxon>50 kb inversion clade</taxon>
        <taxon>NPAAA clade</taxon>
        <taxon>Hologalegina</taxon>
        <taxon>IRL clade</taxon>
        <taxon>Trifolieae</taxon>
        <taxon>Trifolium</taxon>
    </lineage>
</organism>
<keyword evidence="3" id="KW-1185">Reference proteome</keyword>
<dbReference type="Proteomes" id="UP000242715">
    <property type="component" value="Unassembled WGS sequence"/>
</dbReference>
<dbReference type="EMBL" id="DF975075">
    <property type="protein sequence ID" value="GAU51325.1"/>
    <property type="molecule type" value="Genomic_DNA"/>
</dbReference>
<evidence type="ECO:0000256" key="1">
    <source>
        <dbReference type="SAM" id="MobiDB-lite"/>
    </source>
</evidence>